<comment type="caution">
    <text evidence="2">The sequence shown here is derived from an EMBL/GenBank/DDBJ whole genome shotgun (WGS) entry which is preliminary data.</text>
</comment>
<dbReference type="KEGG" id="blac:94346246"/>
<protein>
    <submittedName>
        <fullName evidence="2">Uncharacterized protein</fullName>
    </submittedName>
</protein>
<dbReference type="OrthoDB" id="161394at2759"/>
<proteinExistence type="predicted"/>
<dbReference type="RefSeq" id="XP_067814222.1">
    <property type="nucleotide sequence ID" value="XM_067960575.1"/>
</dbReference>
<reference evidence="2 3" key="1">
    <citation type="journal article" date="2021" name="Genome Biol.">
        <title>AFLAP: assembly-free linkage analysis pipeline using k-mers from genome sequencing data.</title>
        <authorList>
            <person name="Fletcher K."/>
            <person name="Zhang L."/>
            <person name="Gil J."/>
            <person name="Han R."/>
            <person name="Cavanaugh K."/>
            <person name="Michelmore R."/>
        </authorList>
    </citation>
    <scope>NUCLEOTIDE SEQUENCE [LARGE SCALE GENOMIC DNA]</scope>
    <source>
        <strain evidence="2 3">SF5</strain>
    </source>
</reference>
<evidence type="ECO:0000256" key="1">
    <source>
        <dbReference type="SAM" id="MobiDB-lite"/>
    </source>
</evidence>
<feature type="compositionally biased region" description="Low complexity" evidence="1">
    <location>
        <begin position="40"/>
        <end position="49"/>
    </location>
</feature>
<name>A0A976I9T3_BRELC</name>
<accession>A0A976I9T3</accession>
<organism evidence="2 3">
    <name type="scientific">Bremia lactucae</name>
    <name type="common">Lettuce downy mildew</name>
    <dbReference type="NCBI Taxonomy" id="4779"/>
    <lineage>
        <taxon>Eukaryota</taxon>
        <taxon>Sar</taxon>
        <taxon>Stramenopiles</taxon>
        <taxon>Oomycota</taxon>
        <taxon>Peronosporomycetes</taxon>
        <taxon>Peronosporales</taxon>
        <taxon>Peronosporaceae</taxon>
        <taxon>Bremia</taxon>
    </lineage>
</organism>
<feature type="region of interest" description="Disordered" evidence="1">
    <location>
        <begin position="22"/>
        <end position="56"/>
    </location>
</feature>
<dbReference type="AlphaFoldDB" id="A0A976I9T3"/>
<dbReference type="Proteomes" id="UP000294530">
    <property type="component" value="Unassembled WGS sequence"/>
</dbReference>
<evidence type="ECO:0000313" key="2">
    <source>
        <dbReference type="EMBL" id="TDH64723.1"/>
    </source>
</evidence>
<sequence>MASPGIDNFSASQEMQYQVEALSLAQSPPKSPSRETQRLSNSDVSPSSSVAMRGPRSVNLKLTRGTTSDGVGFYTCNKWEDFYPNQEVAMVTSIRQPPIPPEGYVPVRLGYCRTQQTPEAALAFDEDTPNGFSLDTLLWNEHLLEERIMQLTAWTRQSPLSRRQKFDRINRLVNKSTIASAGT</sequence>
<evidence type="ECO:0000313" key="3">
    <source>
        <dbReference type="Proteomes" id="UP000294530"/>
    </source>
</evidence>
<dbReference type="GeneID" id="94346246"/>
<dbReference type="EMBL" id="SHOA02000019">
    <property type="protein sequence ID" value="TDH64723.1"/>
    <property type="molecule type" value="Genomic_DNA"/>
</dbReference>
<gene>
    <name evidence="2" type="ORF">CCR75_002478</name>
</gene>
<keyword evidence="3" id="KW-1185">Reference proteome</keyword>